<dbReference type="AlphaFoldDB" id="A0AAV1LSF4"/>
<feature type="domain" description="Endonuclease/exonuclease/phosphatase" evidence="2">
    <location>
        <begin position="60"/>
        <end position="178"/>
    </location>
</feature>
<feature type="domain" description="Reverse transcriptase" evidence="1">
    <location>
        <begin position="477"/>
        <end position="543"/>
    </location>
</feature>
<dbReference type="PANTHER" id="PTHR36688">
    <property type="entry name" value="ENDO/EXONUCLEASE/PHOSPHATASE DOMAIN-CONTAINING PROTEIN"/>
    <property type="match status" value="1"/>
</dbReference>
<dbReference type="InterPro" id="IPR043502">
    <property type="entry name" value="DNA/RNA_pol_sf"/>
</dbReference>
<reference evidence="3 4" key="1">
    <citation type="submission" date="2023-11" db="EMBL/GenBank/DDBJ databases">
        <authorList>
            <person name="Hedman E."/>
            <person name="Englund M."/>
            <person name="Stromberg M."/>
            <person name="Nyberg Akerstrom W."/>
            <person name="Nylinder S."/>
            <person name="Jareborg N."/>
            <person name="Kallberg Y."/>
            <person name="Kronander E."/>
        </authorList>
    </citation>
    <scope>NUCLEOTIDE SEQUENCE [LARGE SCALE GENOMIC DNA]</scope>
</reference>
<evidence type="ECO:0000313" key="3">
    <source>
        <dbReference type="EMBL" id="CAK1598146.1"/>
    </source>
</evidence>
<dbReference type="InterPro" id="IPR052560">
    <property type="entry name" value="RdDP_mobile_element"/>
</dbReference>
<dbReference type="GO" id="GO:0071897">
    <property type="term" value="P:DNA biosynthetic process"/>
    <property type="evidence" value="ECO:0007669"/>
    <property type="project" value="UniProtKB-ARBA"/>
</dbReference>
<dbReference type="InterPro" id="IPR000477">
    <property type="entry name" value="RT_dom"/>
</dbReference>
<dbReference type="EMBL" id="CAVLGL010000097">
    <property type="protein sequence ID" value="CAK1598146.1"/>
    <property type="molecule type" value="Genomic_DNA"/>
</dbReference>
<dbReference type="SUPFAM" id="SSF56672">
    <property type="entry name" value="DNA/RNA polymerases"/>
    <property type="match status" value="1"/>
</dbReference>
<dbReference type="Pfam" id="PF00078">
    <property type="entry name" value="RVT_1"/>
    <property type="match status" value="1"/>
</dbReference>
<keyword evidence="4" id="KW-1185">Reference proteome</keyword>
<organism evidence="3 4">
    <name type="scientific">Parnassius mnemosyne</name>
    <name type="common">clouded apollo</name>
    <dbReference type="NCBI Taxonomy" id="213953"/>
    <lineage>
        <taxon>Eukaryota</taxon>
        <taxon>Metazoa</taxon>
        <taxon>Ecdysozoa</taxon>
        <taxon>Arthropoda</taxon>
        <taxon>Hexapoda</taxon>
        <taxon>Insecta</taxon>
        <taxon>Pterygota</taxon>
        <taxon>Neoptera</taxon>
        <taxon>Endopterygota</taxon>
        <taxon>Lepidoptera</taxon>
        <taxon>Glossata</taxon>
        <taxon>Ditrysia</taxon>
        <taxon>Papilionoidea</taxon>
        <taxon>Papilionidae</taxon>
        <taxon>Parnassiinae</taxon>
        <taxon>Parnassini</taxon>
        <taxon>Parnassius</taxon>
        <taxon>Driopa</taxon>
    </lineage>
</organism>
<comment type="caution">
    <text evidence="3">The sequence shown here is derived from an EMBL/GenBank/DDBJ whole genome shotgun (WGS) entry which is preliminary data.</text>
</comment>
<dbReference type="PANTHER" id="PTHR36688:SF2">
    <property type="entry name" value="ENDONUCLEASE_EXONUCLEASE_PHOSPHATASE DOMAIN-CONTAINING PROTEIN"/>
    <property type="match status" value="1"/>
</dbReference>
<sequence length="566" mass="65079">MKNYSGTRIIQSSRSLNTEKVIKAAIVLFDDTIDMTPCPSLTTENIAVAKLRTGAWEIGVVSVYLEGDKPIEPYLNMIGEAVESIGTRNVILGGDVNAWNTWWGSRETDIRGVELAAKLDELELHTLNRGTEPTFDIIRGGKRFSSCVDITTCSTSLLGRMHNWRLSDEITSSDHRAILFDINLKKSIGTDIKRTTRMYNTKKANWNKFREKLVQIWNDKRLDKATIDGLTNTEELEERINDFTNSMTEACEYSIPKLNIKKRVGLPWWTEELTQQKKEVSRLRRRISYAAPVRREWVVEQYKRAKEEYQQEIKRAQTTSWKDFCSKQERETMWDSVYRVISRTMVRQDEIPLVQGVKTLEREESARILAETFYPEDQNEEDDTEHELMREVANTVNEGTLDSSSDPPFTAEELTWAVSSFNPKKAPGDDGFTADICRVAITVDLGLFLALVNKCMELTYFPNKWKKAVVVVLRKPGKRDYTHPRSYRPIGLLPVLGKVLEKMVVRRIKWHIVPKLSRKQYGFMPQCSTEDSLYDMMQFITTKLNITSSQKDTTASHDSALPTILT</sequence>
<evidence type="ECO:0000259" key="2">
    <source>
        <dbReference type="Pfam" id="PF14529"/>
    </source>
</evidence>
<dbReference type="InterPro" id="IPR005135">
    <property type="entry name" value="Endo/exonuclease/phosphatase"/>
</dbReference>
<dbReference type="SUPFAM" id="SSF56219">
    <property type="entry name" value="DNase I-like"/>
    <property type="match status" value="1"/>
</dbReference>
<dbReference type="Pfam" id="PF14529">
    <property type="entry name" value="Exo_endo_phos_2"/>
    <property type="match status" value="1"/>
</dbReference>
<evidence type="ECO:0008006" key="5">
    <source>
        <dbReference type="Google" id="ProtNLM"/>
    </source>
</evidence>
<evidence type="ECO:0000259" key="1">
    <source>
        <dbReference type="Pfam" id="PF00078"/>
    </source>
</evidence>
<accession>A0AAV1LSF4</accession>
<proteinExistence type="predicted"/>
<dbReference type="Gene3D" id="3.60.10.10">
    <property type="entry name" value="Endonuclease/exonuclease/phosphatase"/>
    <property type="match status" value="1"/>
</dbReference>
<dbReference type="GO" id="GO:0003824">
    <property type="term" value="F:catalytic activity"/>
    <property type="evidence" value="ECO:0007669"/>
    <property type="project" value="InterPro"/>
</dbReference>
<protein>
    <recommendedName>
        <fullName evidence="5">115 kDa protein in type-1 retrotransposable element R1DM</fullName>
    </recommendedName>
</protein>
<dbReference type="InterPro" id="IPR036691">
    <property type="entry name" value="Endo/exonu/phosph_ase_sf"/>
</dbReference>
<gene>
    <name evidence="3" type="ORF">PARMNEM_LOCUS17178</name>
</gene>
<name>A0AAV1LSF4_9NEOP</name>
<dbReference type="Proteomes" id="UP001314205">
    <property type="component" value="Unassembled WGS sequence"/>
</dbReference>
<evidence type="ECO:0000313" key="4">
    <source>
        <dbReference type="Proteomes" id="UP001314205"/>
    </source>
</evidence>